<gene>
    <name evidence="3" type="primary">LOC116202859</name>
</gene>
<dbReference type="PANTHER" id="PTHR43139:SF22">
    <property type="entry name" value="AB HYDROLASE-1 DOMAIN-CONTAINING PROTEIN"/>
    <property type="match status" value="1"/>
</dbReference>
<dbReference type="PRINTS" id="PR00111">
    <property type="entry name" value="ABHYDROLASE"/>
</dbReference>
<sequence>MVNIFRANTFLRGVMKLVGLRPQKIEIEPGTVMNIWAPTRTSDKPAVVLLHGFSLDGIHTWQFHVPSLAGKYSVYVPDFMFFGSSTTDRPERSVAFQAQCVDRALKRLGVGRCIVAGFSYGGIVSFELARTCPELVESLVVCGSVMTLTESITADFFRRMGNDGLKLSGWSDLLLPDSAKGARTTLEIGTYMLPQWIPDCIFRQYQEVMSEHIKEKAELLEALVIPDDEDPNKISTLSQRVHLLWGKDDKIFPMKIAISLKEKLGEKATLESIERAGHLAMLERPIVYNRLLRKALASLIEAGAHPHSQ</sequence>
<organism evidence="2 3">
    <name type="scientific">Punica granatum</name>
    <name type="common">Pomegranate</name>
    <dbReference type="NCBI Taxonomy" id="22663"/>
    <lineage>
        <taxon>Eukaryota</taxon>
        <taxon>Viridiplantae</taxon>
        <taxon>Streptophyta</taxon>
        <taxon>Embryophyta</taxon>
        <taxon>Tracheophyta</taxon>
        <taxon>Spermatophyta</taxon>
        <taxon>Magnoliopsida</taxon>
        <taxon>eudicotyledons</taxon>
        <taxon>Gunneridae</taxon>
        <taxon>Pentapetalae</taxon>
        <taxon>rosids</taxon>
        <taxon>malvids</taxon>
        <taxon>Myrtales</taxon>
        <taxon>Lythraceae</taxon>
        <taxon>Punica</taxon>
    </lineage>
</organism>
<dbReference type="SUPFAM" id="SSF53474">
    <property type="entry name" value="alpha/beta-Hydrolases"/>
    <property type="match status" value="1"/>
</dbReference>
<dbReference type="RefSeq" id="XP_031390349.1">
    <property type="nucleotide sequence ID" value="XM_031534489.1"/>
</dbReference>
<dbReference type="Pfam" id="PF12697">
    <property type="entry name" value="Abhydrolase_6"/>
    <property type="match status" value="1"/>
</dbReference>
<dbReference type="Gene3D" id="3.40.50.1820">
    <property type="entry name" value="alpha/beta hydrolase"/>
    <property type="match status" value="1"/>
</dbReference>
<evidence type="ECO:0000313" key="3">
    <source>
        <dbReference type="RefSeq" id="XP_031390349.1"/>
    </source>
</evidence>
<dbReference type="InterPro" id="IPR029058">
    <property type="entry name" value="AB_hydrolase_fold"/>
</dbReference>
<dbReference type="GeneID" id="116202859"/>
<protein>
    <submittedName>
        <fullName evidence="3">Uncharacterized protein LOC116202859 isoform X1</fullName>
    </submittedName>
</protein>
<evidence type="ECO:0000259" key="1">
    <source>
        <dbReference type="Pfam" id="PF12697"/>
    </source>
</evidence>
<evidence type="ECO:0000313" key="2">
    <source>
        <dbReference type="Proteomes" id="UP000515151"/>
    </source>
</evidence>
<dbReference type="OrthoDB" id="6431331at2759"/>
<dbReference type="PANTHER" id="PTHR43139">
    <property type="entry name" value="SI:DKEY-122A22.2"/>
    <property type="match status" value="1"/>
</dbReference>
<accession>A0A6P8D780</accession>
<dbReference type="InterPro" id="IPR000073">
    <property type="entry name" value="AB_hydrolase_1"/>
</dbReference>
<dbReference type="Proteomes" id="UP000515151">
    <property type="component" value="Chromosome 4"/>
</dbReference>
<feature type="domain" description="AB hydrolase-1" evidence="1">
    <location>
        <begin position="47"/>
        <end position="287"/>
    </location>
</feature>
<keyword evidence="2" id="KW-1185">Reference proteome</keyword>
<name>A0A6P8D780_PUNGR</name>
<dbReference type="AlphaFoldDB" id="A0A6P8D780"/>
<reference evidence="2" key="1">
    <citation type="journal article" date="2020" name="Plant Biotechnol. J.">
        <title>The pomegranate (Punica granatum L.) draft genome dissects genetic divergence between soft- and hard-seeded cultivars.</title>
        <authorList>
            <person name="Luo X."/>
            <person name="Li H."/>
            <person name="Wu Z."/>
            <person name="Yao W."/>
            <person name="Zhao P."/>
            <person name="Cao D."/>
            <person name="Yu H."/>
            <person name="Li K."/>
            <person name="Poudel K."/>
            <person name="Zhao D."/>
            <person name="Zhang F."/>
            <person name="Xia X."/>
            <person name="Chen L."/>
            <person name="Wang Q."/>
            <person name="Jing D."/>
            <person name="Cao S."/>
        </authorList>
    </citation>
    <scope>NUCLEOTIDE SEQUENCE [LARGE SCALE GENOMIC DNA]</scope>
    <source>
        <strain evidence="2">cv. Tunisia</strain>
    </source>
</reference>
<reference evidence="3" key="2">
    <citation type="submission" date="2025-08" db="UniProtKB">
        <authorList>
            <consortium name="RefSeq"/>
        </authorList>
    </citation>
    <scope>IDENTIFICATION</scope>
    <source>
        <tissue evidence="3">Leaf</tissue>
    </source>
</reference>
<dbReference type="InterPro" id="IPR052370">
    <property type="entry name" value="Meta-cleavage_hydrolase"/>
</dbReference>
<proteinExistence type="predicted"/>